<feature type="compositionally biased region" description="Low complexity" evidence="6">
    <location>
        <begin position="55"/>
        <end position="86"/>
    </location>
</feature>
<dbReference type="GO" id="GO:0005794">
    <property type="term" value="C:Golgi apparatus"/>
    <property type="evidence" value="ECO:0007669"/>
    <property type="project" value="TreeGrafter"/>
</dbReference>
<dbReference type="EMBL" id="KQ235026">
    <property type="protein sequence ID" value="KMZ94159.1"/>
    <property type="molecule type" value="Genomic_DNA"/>
</dbReference>
<evidence type="ECO:0000256" key="4">
    <source>
        <dbReference type="ARBA" id="ARBA00022989"/>
    </source>
</evidence>
<dbReference type="GO" id="GO:0005886">
    <property type="term" value="C:plasma membrane"/>
    <property type="evidence" value="ECO:0007669"/>
    <property type="project" value="TreeGrafter"/>
</dbReference>
<evidence type="ECO:0000256" key="2">
    <source>
        <dbReference type="ARBA" id="ARBA00009457"/>
    </source>
</evidence>
<dbReference type="Pfam" id="PF03381">
    <property type="entry name" value="CDC50"/>
    <property type="match status" value="1"/>
</dbReference>
<evidence type="ECO:0000256" key="7">
    <source>
        <dbReference type="SAM" id="Phobius"/>
    </source>
</evidence>
<dbReference type="OrthoDB" id="340608at2759"/>
<dbReference type="PANTHER" id="PTHR10926">
    <property type="entry name" value="CELL CYCLE CONTROL PROTEIN 50"/>
    <property type="match status" value="1"/>
</dbReference>
<keyword evidence="3 7" id="KW-0812">Transmembrane</keyword>
<dbReference type="PANTHER" id="PTHR10926:SF0">
    <property type="entry name" value="CDC50, ISOFORM A"/>
    <property type="match status" value="1"/>
</dbReference>
<comment type="subcellular location">
    <subcellularLocation>
        <location evidence="1">Membrane</location>
        <topology evidence="1">Multi-pass membrane protein</topology>
    </subcellularLocation>
</comment>
<feature type="region of interest" description="Disordered" evidence="6">
    <location>
        <begin position="522"/>
        <end position="546"/>
    </location>
</feature>
<feature type="transmembrane region" description="Helical" evidence="7">
    <location>
        <begin position="176"/>
        <end position="197"/>
    </location>
</feature>
<evidence type="ECO:0000313" key="9">
    <source>
        <dbReference type="Proteomes" id="UP000053776"/>
    </source>
</evidence>
<organism evidence="8 9">
    <name type="scientific">Plasmodium vivax Mauritania I</name>
    <dbReference type="NCBI Taxonomy" id="1035515"/>
    <lineage>
        <taxon>Eukaryota</taxon>
        <taxon>Sar</taxon>
        <taxon>Alveolata</taxon>
        <taxon>Apicomplexa</taxon>
        <taxon>Aconoidasida</taxon>
        <taxon>Haemosporida</taxon>
        <taxon>Plasmodiidae</taxon>
        <taxon>Plasmodium</taxon>
        <taxon>Plasmodium (Plasmodium)</taxon>
    </lineage>
</organism>
<evidence type="ECO:0000256" key="6">
    <source>
        <dbReference type="SAM" id="MobiDB-lite"/>
    </source>
</evidence>
<name>A0A0J9TG57_PLAVI</name>
<keyword evidence="4 7" id="KW-1133">Transmembrane helix</keyword>
<reference evidence="8 9" key="1">
    <citation type="submission" date="2011-08" db="EMBL/GenBank/DDBJ databases">
        <title>The Genome Sequence of Plasmodium vivax Mauritania I.</title>
        <authorList>
            <consortium name="The Broad Institute Genome Sequencing Platform"/>
            <consortium name="The Broad Institute Genome Sequencing Center for Infectious Disease"/>
            <person name="Neafsey D."/>
            <person name="Carlton J."/>
            <person name="Barnwell J."/>
            <person name="Collins W."/>
            <person name="Escalante A."/>
            <person name="Mullikin J."/>
            <person name="Saul A."/>
            <person name="Guigo R."/>
            <person name="Camara F."/>
            <person name="Young S.K."/>
            <person name="Zeng Q."/>
            <person name="Gargeya S."/>
            <person name="Fitzgerald M."/>
            <person name="Haas B."/>
            <person name="Abouelleil A."/>
            <person name="Alvarado L."/>
            <person name="Arachchi H.M."/>
            <person name="Berlin A."/>
            <person name="Brown A."/>
            <person name="Chapman S.B."/>
            <person name="Chen Z."/>
            <person name="Dunbar C."/>
            <person name="Freedman E."/>
            <person name="Gearin G."/>
            <person name="Gellesch M."/>
            <person name="Goldberg J."/>
            <person name="Griggs A."/>
            <person name="Gujja S."/>
            <person name="Heiman D."/>
            <person name="Howarth C."/>
            <person name="Larson L."/>
            <person name="Lui A."/>
            <person name="MacDonald P.J.P."/>
            <person name="Montmayeur A."/>
            <person name="Murphy C."/>
            <person name="Neiman D."/>
            <person name="Pearson M."/>
            <person name="Priest M."/>
            <person name="Roberts A."/>
            <person name="Saif S."/>
            <person name="Shea T."/>
            <person name="Shenoy N."/>
            <person name="Sisk P."/>
            <person name="Stolte C."/>
            <person name="Sykes S."/>
            <person name="Wortman J."/>
            <person name="Nusbaum C."/>
            <person name="Birren B."/>
        </authorList>
    </citation>
    <scope>NUCLEOTIDE SEQUENCE [LARGE SCALE GENOMIC DNA]</scope>
    <source>
        <strain evidence="8 9">Mauritania I</strain>
    </source>
</reference>
<dbReference type="InterPro" id="IPR005045">
    <property type="entry name" value="CDC50/LEM3_fam"/>
</dbReference>
<evidence type="ECO:0000256" key="3">
    <source>
        <dbReference type="ARBA" id="ARBA00022692"/>
    </source>
</evidence>
<dbReference type="GO" id="GO:0005783">
    <property type="term" value="C:endoplasmic reticulum"/>
    <property type="evidence" value="ECO:0007669"/>
    <property type="project" value="TreeGrafter"/>
</dbReference>
<protein>
    <recommendedName>
        <fullName evidence="10">LEM3/CDC50 family protein</fullName>
    </recommendedName>
</protein>
<keyword evidence="5 7" id="KW-0472">Membrane</keyword>
<evidence type="ECO:0008006" key="10">
    <source>
        <dbReference type="Google" id="ProtNLM"/>
    </source>
</evidence>
<evidence type="ECO:0000313" key="8">
    <source>
        <dbReference type="EMBL" id="KMZ94159.1"/>
    </source>
</evidence>
<gene>
    <name evidence="8" type="ORF">PVMG_02385</name>
</gene>
<feature type="transmembrane region" description="Helical" evidence="7">
    <location>
        <begin position="445"/>
        <end position="467"/>
    </location>
</feature>
<comment type="similarity">
    <text evidence="2">Belongs to the CDC50/LEM3 family.</text>
</comment>
<sequence length="565" mass="63846">MEAPEAEPEFQLISVNSRACEGILSSVKRRSRCVDVPVHGRAADEGKSQQTGQSQPAGQPHPTGQPQQTGQPLPTGQPQQTGPPQQLSKNKKAVSFEHKLHAKNSLGEEETPPPGGGAADWLKIPSLEKKKSDTLFFRKKKSCIYNESKYNRFMEAFKQQELKKIKRFHHVYKWKVALVILFILAISFALIGLFIYYESSHVIEVNIDYDSGDEVKTFSVQQEMKQPVYVYYKISNFYSNFKTFLSDESQALVNDCKCKYIRTFEDLYKFRCVNGVQTLPEMNNDLGSSVGGGRHAERFSSNEACDVDSIPPEKKERKIFPCGLVSASIFNDKIRLSLGKKIFTVDKFPVLNYYDFFSYIKKHKKYASDYRVWINSFSADYKNWFHPPMTSSFIKTYGVIFEDLQPGDNYQIEFTQNTWPAKHWKAQKSFQLVSLRAVGNSAYELAYSFFLLALIYLIVIIVMLILVKTGYCRLGKTFSYCKMSTVNNASEHTFFRKKSTLKKLAVTARGAAGAAADGVDAVGATRPSRDAPPVQPDDQRSKSSSYERVARAVGCGPRACLCPLH</sequence>
<dbReference type="Proteomes" id="UP000053776">
    <property type="component" value="Unassembled WGS sequence"/>
</dbReference>
<evidence type="ECO:0000256" key="1">
    <source>
        <dbReference type="ARBA" id="ARBA00004141"/>
    </source>
</evidence>
<accession>A0A0J9TG57</accession>
<proteinExistence type="inferred from homology"/>
<evidence type="ECO:0000256" key="5">
    <source>
        <dbReference type="ARBA" id="ARBA00023136"/>
    </source>
</evidence>
<feature type="region of interest" description="Disordered" evidence="6">
    <location>
        <begin position="28"/>
        <end position="92"/>
    </location>
</feature>
<dbReference type="AlphaFoldDB" id="A0A0J9TG57"/>